<feature type="domain" description="Thiolase C-terminal" evidence="6">
    <location>
        <begin position="277"/>
        <end position="390"/>
    </location>
</feature>
<organism evidence="7 8">
    <name type="scientific">Herbaspirillum hiltneri N3</name>
    <dbReference type="NCBI Taxonomy" id="1262470"/>
    <lineage>
        <taxon>Bacteria</taxon>
        <taxon>Pseudomonadati</taxon>
        <taxon>Pseudomonadota</taxon>
        <taxon>Betaproteobacteria</taxon>
        <taxon>Burkholderiales</taxon>
        <taxon>Oxalobacteraceae</taxon>
        <taxon>Herbaspirillum</taxon>
    </lineage>
</organism>
<gene>
    <name evidence="7" type="ORF">F506_17595</name>
</gene>
<accession>A0ABM5V435</accession>
<keyword evidence="8" id="KW-1185">Reference proteome</keyword>
<dbReference type="SUPFAM" id="SSF53901">
    <property type="entry name" value="Thiolase-like"/>
    <property type="match status" value="2"/>
</dbReference>
<evidence type="ECO:0000256" key="3">
    <source>
        <dbReference type="ARBA" id="ARBA00023315"/>
    </source>
</evidence>
<evidence type="ECO:0000256" key="2">
    <source>
        <dbReference type="ARBA" id="ARBA00022679"/>
    </source>
</evidence>
<evidence type="ECO:0000256" key="4">
    <source>
        <dbReference type="RuleBase" id="RU003557"/>
    </source>
</evidence>
<name>A0ABM5V435_9BURK</name>
<dbReference type="PANTHER" id="PTHR18919:SF107">
    <property type="entry name" value="ACETYL-COA ACETYLTRANSFERASE, CYTOSOLIC"/>
    <property type="match status" value="1"/>
</dbReference>
<keyword evidence="2 4" id="KW-0808">Transferase</keyword>
<dbReference type="InterPro" id="IPR016039">
    <property type="entry name" value="Thiolase-like"/>
</dbReference>
<sequence>MNSMDDAVILGWGRSAVTPLGGALSQLQPHEIAAPVVQGILQRFGIPLTAVDAVIAGNAMGAGGNPARMLALAAGFADCIPALSVDSQCCAGLDAVALAHGMLAAGNADVVIAGGVEAWSRAPVRLHRPRHAGEAAIAYDSPAFAPDPARDPGMLQAAARHALTAGITREQQDAWAVQSHARAVAARAHIRDEIIAIGAATLDSYPRTLEQRHLTRMPVVAMSDDGSVDEASRQRHAVSRIAISPSADGAAFVVIATRDAARRLNLHPHFAWRAGVSVGGLPETPMLAAIDAAQAALARIASKIDDLWGVELHDAFAAQAIAFCDALALSPAQLNRHGGGLGRGHPIGASGAISLVRLLADMRHAAPDGAIGLATIAAAGGLGAAAVVERC</sequence>
<dbReference type="NCBIfam" id="TIGR01930">
    <property type="entry name" value="AcCoA-C-Actrans"/>
    <property type="match status" value="1"/>
</dbReference>
<keyword evidence="3 4" id="KW-0012">Acyltransferase</keyword>
<dbReference type="InterPro" id="IPR020617">
    <property type="entry name" value="Thiolase_C"/>
</dbReference>
<reference evidence="8" key="1">
    <citation type="journal article" date="2015" name="Genome Announc.">
        <title>Complete Genome Sequence of Herbaspirillum hiltneri N3 (DSM 17495), Isolated from Surface-Sterilized Wheat Roots.</title>
        <authorList>
            <person name="Guizelini D."/>
            <person name="Saizaki P.M."/>
            <person name="Coimbra N.A."/>
            <person name="Weiss V.A."/>
            <person name="Faoro H."/>
            <person name="Sfeir M.Z."/>
            <person name="Baura V.A."/>
            <person name="Monteiro R.A."/>
            <person name="Chubatsu L.S."/>
            <person name="Souza E.M."/>
            <person name="Cruz L.M."/>
            <person name="Pedrosa F.O."/>
            <person name="Raittz R.T."/>
            <person name="Marchaukoski J.N."/>
            <person name="Steffens M.B."/>
        </authorList>
    </citation>
    <scope>NUCLEOTIDE SEQUENCE [LARGE SCALE GENOMIC DNA]</scope>
    <source>
        <strain evidence="8">N3</strain>
    </source>
</reference>
<protein>
    <submittedName>
        <fullName evidence="7">Acetyl-CoA acetyltransferase</fullName>
    </submittedName>
</protein>
<dbReference type="InterPro" id="IPR002155">
    <property type="entry name" value="Thiolase"/>
</dbReference>
<dbReference type="InterPro" id="IPR020616">
    <property type="entry name" value="Thiolase_N"/>
</dbReference>
<dbReference type="Pfam" id="PF00108">
    <property type="entry name" value="Thiolase_N"/>
    <property type="match status" value="1"/>
</dbReference>
<dbReference type="Proteomes" id="UP000063429">
    <property type="component" value="Chromosome"/>
</dbReference>
<dbReference type="PANTHER" id="PTHR18919">
    <property type="entry name" value="ACETYL-COA C-ACYLTRANSFERASE"/>
    <property type="match status" value="1"/>
</dbReference>
<evidence type="ECO:0000313" key="7">
    <source>
        <dbReference type="EMBL" id="AKZ64235.1"/>
    </source>
</evidence>
<dbReference type="RefSeq" id="WP_053199569.1">
    <property type="nucleotide sequence ID" value="NZ_CP011409.1"/>
</dbReference>
<comment type="similarity">
    <text evidence="1 4">Belongs to the thiolase-like superfamily. Thiolase family.</text>
</comment>
<evidence type="ECO:0000259" key="5">
    <source>
        <dbReference type="Pfam" id="PF00108"/>
    </source>
</evidence>
<dbReference type="Pfam" id="PF02803">
    <property type="entry name" value="Thiolase_C"/>
    <property type="match status" value="1"/>
</dbReference>
<dbReference type="EMBL" id="CP011409">
    <property type="protein sequence ID" value="AKZ64235.1"/>
    <property type="molecule type" value="Genomic_DNA"/>
</dbReference>
<evidence type="ECO:0000259" key="6">
    <source>
        <dbReference type="Pfam" id="PF02803"/>
    </source>
</evidence>
<proteinExistence type="inferred from homology"/>
<dbReference type="PIRSF" id="PIRSF000429">
    <property type="entry name" value="Ac-CoA_Ac_transf"/>
    <property type="match status" value="1"/>
</dbReference>
<feature type="domain" description="Thiolase N-terminal" evidence="5">
    <location>
        <begin position="8"/>
        <end position="258"/>
    </location>
</feature>
<evidence type="ECO:0000313" key="8">
    <source>
        <dbReference type="Proteomes" id="UP000063429"/>
    </source>
</evidence>
<dbReference type="Gene3D" id="3.40.47.10">
    <property type="match status" value="1"/>
</dbReference>
<evidence type="ECO:0000256" key="1">
    <source>
        <dbReference type="ARBA" id="ARBA00010982"/>
    </source>
</evidence>